<dbReference type="EMBL" id="CP013729">
    <property type="protein sequence ID" value="ALV05881.1"/>
    <property type="molecule type" value="Genomic_DNA"/>
</dbReference>
<organism evidence="2 3">
    <name type="scientific">Roseateles depolymerans</name>
    <dbReference type="NCBI Taxonomy" id="76731"/>
    <lineage>
        <taxon>Bacteria</taxon>
        <taxon>Pseudomonadati</taxon>
        <taxon>Pseudomonadota</taxon>
        <taxon>Betaproteobacteria</taxon>
        <taxon>Burkholderiales</taxon>
        <taxon>Sphaerotilaceae</taxon>
        <taxon>Roseateles</taxon>
    </lineage>
</organism>
<dbReference type="AlphaFoldDB" id="A0A0U3MBZ1"/>
<accession>A0A0U3MBZ1</accession>
<protein>
    <submittedName>
        <fullName evidence="2">Uncharacterized protein</fullName>
    </submittedName>
</protein>
<sequence>MWRCCFPKPLHSADAGAGTHAFEAATDAEPEVEPDPSPGTEGWRPADGAGRPSRHERPRSLQEAPEGEAPDRPGASRVKVPLLRALSQPSAPTAEALQRRSRRGTLDGSRTLSLRSEGSNGPDSVFSSGSDSGLGGGPVPAVSSTGHLDMSGMRRRDFMALSQDQMRAMGRDCKRLTLPRGCTAEAVRAWLRACPDIEEITALDIVEDGRPLSAVQAQQLRYFRTFPPGPNPLYLGLKARAVVPQDLAPHPDPGLTLDRLRGWAQTPETLPQLSDAEFVAIRDVVERHVLDSAHKFRDGFWVTPRFQSCAPALMQAVPAELLSGVDAANHAHVLKRLSDRRNMRLSYTELLNFVRPMLKACWDVVARQNDSFRYERRAPDELAALAALQLWVLSASPQEIAGQRERVAAFARRSEQWGDEQWRRQLIDAALQGHTPVLDGDQVVSQRP</sequence>
<evidence type="ECO:0000256" key="1">
    <source>
        <dbReference type="SAM" id="MobiDB-lite"/>
    </source>
</evidence>
<dbReference type="OrthoDB" id="10015077at2"/>
<dbReference type="RefSeq" id="WP_058934258.1">
    <property type="nucleotide sequence ID" value="NZ_CP013729.1"/>
</dbReference>
<proteinExistence type="predicted"/>
<feature type="region of interest" description="Disordered" evidence="1">
    <location>
        <begin position="9"/>
        <end position="150"/>
    </location>
</feature>
<dbReference type="KEGG" id="rdp:RD2015_1391"/>
<feature type="compositionally biased region" description="Polar residues" evidence="1">
    <location>
        <begin position="108"/>
        <end position="119"/>
    </location>
</feature>
<keyword evidence="3" id="KW-1185">Reference proteome</keyword>
<evidence type="ECO:0000313" key="2">
    <source>
        <dbReference type="EMBL" id="ALV05881.1"/>
    </source>
</evidence>
<feature type="compositionally biased region" description="Low complexity" evidence="1">
    <location>
        <begin position="121"/>
        <end position="131"/>
    </location>
</feature>
<gene>
    <name evidence="2" type="ORF">RD2015_1391</name>
</gene>
<dbReference type="STRING" id="76731.RD2015_1391"/>
<evidence type="ECO:0000313" key="3">
    <source>
        <dbReference type="Proteomes" id="UP000060699"/>
    </source>
</evidence>
<reference evidence="2 3" key="1">
    <citation type="submission" date="2015-12" db="EMBL/GenBank/DDBJ databases">
        <title>Complete genome of Roseateles depolymerans KCTC 42856.</title>
        <authorList>
            <person name="Kim K.M."/>
        </authorList>
    </citation>
    <scope>NUCLEOTIDE SEQUENCE [LARGE SCALE GENOMIC DNA]</scope>
    <source>
        <strain evidence="2 3">KCTC 42856</strain>
    </source>
</reference>
<dbReference type="Proteomes" id="UP000060699">
    <property type="component" value="Chromosome"/>
</dbReference>
<name>A0A0U3MBZ1_9BURK</name>